<proteinExistence type="predicted"/>
<evidence type="ECO:0000313" key="2">
    <source>
        <dbReference type="Proteomes" id="UP001189429"/>
    </source>
</evidence>
<accession>A0ABN9PCL6</accession>
<gene>
    <name evidence="1" type="ORF">PCOR1329_LOCUS625</name>
</gene>
<protein>
    <submittedName>
        <fullName evidence="1">Uncharacterized protein</fullName>
    </submittedName>
</protein>
<dbReference type="EMBL" id="CAUYUJ010000137">
    <property type="protein sequence ID" value="CAK0788909.1"/>
    <property type="molecule type" value="Genomic_DNA"/>
</dbReference>
<comment type="caution">
    <text evidence="1">The sequence shown here is derived from an EMBL/GenBank/DDBJ whole genome shotgun (WGS) entry which is preliminary data.</text>
</comment>
<dbReference type="Proteomes" id="UP001189429">
    <property type="component" value="Unassembled WGS sequence"/>
</dbReference>
<evidence type="ECO:0000313" key="1">
    <source>
        <dbReference type="EMBL" id="CAK0788909.1"/>
    </source>
</evidence>
<name>A0ABN9PCL6_9DINO</name>
<keyword evidence="2" id="KW-1185">Reference proteome</keyword>
<organism evidence="1 2">
    <name type="scientific">Prorocentrum cordatum</name>
    <dbReference type="NCBI Taxonomy" id="2364126"/>
    <lineage>
        <taxon>Eukaryota</taxon>
        <taxon>Sar</taxon>
        <taxon>Alveolata</taxon>
        <taxon>Dinophyceae</taxon>
        <taxon>Prorocentrales</taxon>
        <taxon>Prorocentraceae</taxon>
        <taxon>Prorocentrum</taxon>
    </lineage>
</organism>
<sequence length="114" mass="12750">MFSKVFCKMRRWQLAALRNGGGHAALPAVLPRYMEAGALLPPKLMEHLVDLWQRWPGHGRHGTSAGGAACWRQRHRTRRSRCCCLRWWGPWWSCGKAGLAITGTAAAIHDCSVS</sequence>
<reference evidence="1" key="1">
    <citation type="submission" date="2023-10" db="EMBL/GenBank/DDBJ databases">
        <authorList>
            <person name="Chen Y."/>
            <person name="Shah S."/>
            <person name="Dougan E. K."/>
            <person name="Thang M."/>
            <person name="Chan C."/>
        </authorList>
    </citation>
    <scope>NUCLEOTIDE SEQUENCE [LARGE SCALE GENOMIC DNA]</scope>
</reference>